<sequence>MTSSHTGIVDLHRGSIAYATRDPITPESEQSGKDFLPFDDNGSSGKPRQHLPDQEPAVLVTNAMPKLPIDATETV</sequence>
<dbReference type="EMBL" id="JAUEPU010000012">
    <property type="protein sequence ID" value="KAK0498006.1"/>
    <property type="molecule type" value="Genomic_DNA"/>
</dbReference>
<dbReference type="Proteomes" id="UP001175228">
    <property type="component" value="Unassembled WGS sequence"/>
</dbReference>
<evidence type="ECO:0000313" key="3">
    <source>
        <dbReference type="Proteomes" id="UP001175228"/>
    </source>
</evidence>
<evidence type="ECO:0000313" key="2">
    <source>
        <dbReference type="EMBL" id="KAK0498006.1"/>
    </source>
</evidence>
<proteinExistence type="predicted"/>
<keyword evidence="3" id="KW-1185">Reference proteome</keyword>
<accession>A0AA39Q9X2</accession>
<evidence type="ECO:0000256" key="1">
    <source>
        <dbReference type="SAM" id="MobiDB-lite"/>
    </source>
</evidence>
<organism evidence="2 3">
    <name type="scientific">Armillaria luteobubalina</name>
    <dbReference type="NCBI Taxonomy" id="153913"/>
    <lineage>
        <taxon>Eukaryota</taxon>
        <taxon>Fungi</taxon>
        <taxon>Dikarya</taxon>
        <taxon>Basidiomycota</taxon>
        <taxon>Agaricomycotina</taxon>
        <taxon>Agaricomycetes</taxon>
        <taxon>Agaricomycetidae</taxon>
        <taxon>Agaricales</taxon>
        <taxon>Marasmiineae</taxon>
        <taxon>Physalacriaceae</taxon>
        <taxon>Armillaria</taxon>
    </lineage>
</organism>
<protein>
    <submittedName>
        <fullName evidence="2">Uncharacterized protein</fullName>
    </submittedName>
</protein>
<gene>
    <name evidence="2" type="ORF">EDD18DRAFT_1351844</name>
</gene>
<comment type="caution">
    <text evidence="2">The sequence shown here is derived from an EMBL/GenBank/DDBJ whole genome shotgun (WGS) entry which is preliminary data.</text>
</comment>
<feature type="region of interest" description="Disordered" evidence="1">
    <location>
        <begin position="1"/>
        <end position="75"/>
    </location>
</feature>
<dbReference type="AlphaFoldDB" id="A0AA39Q9X2"/>
<name>A0AA39Q9X2_9AGAR</name>
<reference evidence="2" key="1">
    <citation type="submission" date="2023-06" db="EMBL/GenBank/DDBJ databases">
        <authorList>
            <consortium name="Lawrence Berkeley National Laboratory"/>
            <person name="Ahrendt S."/>
            <person name="Sahu N."/>
            <person name="Indic B."/>
            <person name="Wong-Bajracharya J."/>
            <person name="Merenyi Z."/>
            <person name="Ke H.-M."/>
            <person name="Monk M."/>
            <person name="Kocsube S."/>
            <person name="Drula E."/>
            <person name="Lipzen A."/>
            <person name="Balint B."/>
            <person name="Henrissat B."/>
            <person name="Andreopoulos B."/>
            <person name="Martin F.M."/>
            <person name="Harder C.B."/>
            <person name="Rigling D."/>
            <person name="Ford K.L."/>
            <person name="Foster G.D."/>
            <person name="Pangilinan J."/>
            <person name="Papanicolaou A."/>
            <person name="Barry K."/>
            <person name="LaButti K."/>
            <person name="Viragh M."/>
            <person name="Koriabine M."/>
            <person name="Yan M."/>
            <person name="Riley R."/>
            <person name="Champramary S."/>
            <person name="Plett K.L."/>
            <person name="Tsai I.J."/>
            <person name="Slot J."/>
            <person name="Sipos G."/>
            <person name="Plett J."/>
            <person name="Nagy L.G."/>
            <person name="Grigoriev I.V."/>
        </authorList>
    </citation>
    <scope>NUCLEOTIDE SEQUENCE</scope>
    <source>
        <strain evidence="2">HWK02</strain>
    </source>
</reference>